<dbReference type="EMBL" id="GGEC01057790">
    <property type="protein sequence ID" value="MBX38274.1"/>
    <property type="molecule type" value="Transcribed_RNA"/>
</dbReference>
<accession>A0A2P2N6Z9</accession>
<protein>
    <submittedName>
        <fullName evidence="1">Uncharacterized protein</fullName>
    </submittedName>
</protein>
<name>A0A2P2N6Z9_RHIMU</name>
<organism evidence="1">
    <name type="scientific">Rhizophora mucronata</name>
    <name type="common">Asiatic mangrove</name>
    <dbReference type="NCBI Taxonomy" id="61149"/>
    <lineage>
        <taxon>Eukaryota</taxon>
        <taxon>Viridiplantae</taxon>
        <taxon>Streptophyta</taxon>
        <taxon>Embryophyta</taxon>
        <taxon>Tracheophyta</taxon>
        <taxon>Spermatophyta</taxon>
        <taxon>Magnoliopsida</taxon>
        <taxon>eudicotyledons</taxon>
        <taxon>Gunneridae</taxon>
        <taxon>Pentapetalae</taxon>
        <taxon>rosids</taxon>
        <taxon>fabids</taxon>
        <taxon>Malpighiales</taxon>
        <taxon>Rhizophoraceae</taxon>
        <taxon>Rhizophora</taxon>
    </lineage>
</organism>
<evidence type="ECO:0000313" key="1">
    <source>
        <dbReference type="EMBL" id="MBX38274.1"/>
    </source>
</evidence>
<dbReference type="AlphaFoldDB" id="A0A2P2N6Z9"/>
<sequence>MVQSFNIPFNWKIRVTKLWCFSSGLPNVGCIYLATE</sequence>
<reference evidence="1" key="1">
    <citation type="submission" date="2018-02" db="EMBL/GenBank/DDBJ databases">
        <title>Rhizophora mucronata_Transcriptome.</title>
        <authorList>
            <person name="Meera S.P."/>
            <person name="Sreeshan A."/>
            <person name="Augustine A."/>
        </authorList>
    </citation>
    <scope>NUCLEOTIDE SEQUENCE</scope>
    <source>
        <tissue evidence="1">Leaf</tissue>
    </source>
</reference>
<proteinExistence type="predicted"/>